<dbReference type="InterPro" id="IPR027417">
    <property type="entry name" value="P-loop_NTPase"/>
</dbReference>
<keyword evidence="1 6" id="KW-0479">Metal-binding</keyword>
<dbReference type="PANTHER" id="PTHR36486:SF4">
    <property type="entry name" value="PH DOMAIN-CONTAINING PROTEIN"/>
    <property type="match status" value="1"/>
</dbReference>
<evidence type="ECO:0000256" key="4">
    <source>
        <dbReference type="ARBA" id="ARBA00023224"/>
    </source>
</evidence>
<evidence type="ECO:0000256" key="6">
    <source>
        <dbReference type="PIRSR" id="PIRSR601019-2"/>
    </source>
</evidence>
<feature type="binding site" evidence="6">
    <location>
        <position position="526"/>
    </location>
    <ligand>
        <name>Mg(2+)</name>
        <dbReference type="ChEBI" id="CHEBI:18420"/>
    </ligand>
</feature>
<dbReference type="Gene3D" id="3.40.50.300">
    <property type="entry name" value="P-loop containing nucleotide triphosphate hydrolases"/>
    <property type="match status" value="1"/>
</dbReference>
<sequence length="919" mass="103229">MASILRSFMPVSSSKIDDHDEYSVDYSFAMEYSGPAVSYDIPQVVPVDVHRIPTAAVVSMASMLNNLSLPVIQPIVKSDHSSKKVAKGPSKVGYEVAEFRGSGRKLRQNPVVDVTDQERATDGGEGCAPRVSNGTGSSGTLGFSDSHDESHEISESSEIEELNGVHELGVEISSHAHQANSQLEEHSLNTSASSSEVAICEEVEDCVNETSNCGNRTPVVTFRDPHSSDITSEDGRLDEQDIVVERPVARSDVKKGSCYRCFKGNRFTEKEGCIVCGAKYCSNCVLRAMGTMPEGRKCVTCIGYAIDESKRGSLGKSSRMLKKLFTDCELKQIMRNEISCEKNQLPPNIVSVNGRPLSVRELVLLQNCRNPPKKLKPGRYWYDKESGFWGKESQQPCQIISPRLDVGDPIQKNASNGNTNVLINGREITKNELLMLKMAGVHCEGYPHLWVSANGSYQEEGQKNVMGKLWDKSRIKFICAALSLPIPSELCDEEVEKDAEKVCSDDADQKVVNKLLLVGCDQSGTSTIFKQAKILYNVPFSGDERQNIKYMIQTNLYRYIGILLEGREQFEEDCLLELRRQYLSQPGPSAYAQQIGEKNAYSLSQKLKAFSDWLLQVMMSGNLEAIFPAATREYAPLVEDLLKDKGFQATYSRRNELLLLPRVANYFLDRAVEISRVDYEPSDMDILYTEGITSSNGVASVEFSFPMPSQDGYMEPIDHSDPIMSYRYQLIRVHPSSLGENCKWLEMFEDVDLVLFCVSLTDYDEYYVNSDGVCKNKMIASKNLFRSIVTHPTFAQKDFLLILNKFDLLEEKLKQVPLSQCEWFQEFNPLMSYHPPDRQRSNNTSLAQRAFHYIGVKFKRLFDSLSERKLYVSSVTALEGDSVDKALKYGREILNWKEEKPRVCVNELSFESIEASTSS</sequence>
<dbReference type="EMBL" id="JBJUIK010000010">
    <property type="protein sequence ID" value="KAL3515225.1"/>
    <property type="molecule type" value="Genomic_DNA"/>
</dbReference>
<dbReference type="Gene3D" id="1.10.400.10">
    <property type="entry name" value="GI Alpha 1, domain 2-like"/>
    <property type="match status" value="1"/>
</dbReference>
<feature type="binding site" evidence="6">
    <location>
        <position position="695"/>
    </location>
    <ligand>
        <name>Mg(2+)</name>
        <dbReference type="ChEBI" id="CHEBI:18420"/>
    </ligand>
</feature>
<dbReference type="FunFam" id="3.40.50.300:FF:000692">
    <property type="entry name" value="Guanine nucleotide-binding protein subunit alpha"/>
    <property type="match status" value="1"/>
</dbReference>
<evidence type="ECO:0000256" key="1">
    <source>
        <dbReference type="ARBA" id="ARBA00022723"/>
    </source>
</evidence>
<dbReference type="GO" id="GO:0005525">
    <property type="term" value="F:GTP binding"/>
    <property type="evidence" value="ECO:0007669"/>
    <property type="project" value="UniProtKB-KW"/>
</dbReference>
<dbReference type="GO" id="GO:0046872">
    <property type="term" value="F:metal ion binding"/>
    <property type="evidence" value="ECO:0007669"/>
    <property type="project" value="UniProtKB-KW"/>
</dbReference>
<dbReference type="PROSITE" id="PS51882">
    <property type="entry name" value="G_ALPHA"/>
    <property type="match status" value="1"/>
</dbReference>
<feature type="compositionally biased region" description="Basic and acidic residues" evidence="7">
    <location>
        <begin position="145"/>
        <end position="154"/>
    </location>
</feature>
<evidence type="ECO:0000256" key="3">
    <source>
        <dbReference type="ARBA" id="ARBA00023134"/>
    </source>
</evidence>
<reference evidence="8 9" key="1">
    <citation type="submission" date="2024-11" db="EMBL/GenBank/DDBJ databases">
        <title>A near-complete genome assembly of Cinchona calisaya.</title>
        <authorList>
            <person name="Lian D.C."/>
            <person name="Zhao X.W."/>
            <person name="Wei L."/>
        </authorList>
    </citation>
    <scope>NUCLEOTIDE SEQUENCE [LARGE SCALE GENOMIC DNA]</scope>
    <source>
        <tissue evidence="8">Nenye</tissue>
    </source>
</reference>
<dbReference type="PRINTS" id="PR00318">
    <property type="entry name" value="GPROTEINA"/>
</dbReference>
<proteinExistence type="predicted"/>
<accession>A0ABD2Z6Z1</accession>
<feature type="binding site" evidence="5">
    <location>
        <position position="877"/>
    </location>
    <ligand>
        <name>GTP</name>
        <dbReference type="ChEBI" id="CHEBI:37565"/>
    </ligand>
</feature>
<evidence type="ECO:0000256" key="7">
    <source>
        <dbReference type="SAM" id="MobiDB-lite"/>
    </source>
</evidence>
<keyword evidence="9" id="KW-1185">Reference proteome</keyword>
<keyword evidence="3 5" id="KW-0342">GTP-binding</keyword>
<dbReference type="Pfam" id="PF00503">
    <property type="entry name" value="G-alpha"/>
    <property type="match status" value="1"/>
</dbReference>
<dbReference type="FunFam" id="1.10.400.10:FF:000013">
    <property type="entry name" value="Extra-large guanine nucleotide-binding protein 2"/>
    <property type="match status" value="1"/>
</dbReference>
<keyword evidence="2 5" id="KW-0547">Nucleotide-binding</keyword>
<dbReference type="SUPFAM" id="SSF52540">
    <property type="entry name" value="P-loop containing nucleoside triphosphate hydrolases"/>
    <property type="match status" value="1"/>
</dbReference>
<dbReference type="InterPro" id="IPR053057">
    <property type="entry name" value="XLG_GTP-binding"/>
</dbReference>
<name>A0ABD2Z6Z1_9GENT</name>
<feature type="binding site" evidence="5">
    <location>
        <begin position="804"/>
        <end position="807"/>
    </location>
    <ligand>
        <name>GTP</name>
        <dbReference type="ChEBI" id="CHEBI:37565"/>
    </ligand>
</feature>
<dbReference type="SMART" id="SM00275">
    <property type="entry name" value="G_alpha"/>
    <property type="match status" value="1"/>
</dbReference>
<dbReference type="CDD" id="cd00066">
    <property type="entry name" value="G-alpha"/>
    <property type="match status" value="1"/>
</dbReference>
<evidence type="ECO:0000313" key="9">
    <source>
        <dbReference type="Proteomes" id="UP001630127"/>
    </source>
</evidence>
<dbReference type="Proteomes" id="UP001630127">
    <property type="component" value="Unassembled WGS sequence"/>
</dbReference>
<evidence type="ECO:0000256" key="5">
    <source>
        <dbReference type="PIRSR" id="PIRSR601019-1"/>
    </source>
</evidence>
<evidence type="ECO:0000256" key="2">
    <source>
        <dbReference type="ARBA" id="ARBA00022741"/>
    </source>
</evidence>
<evidence type="ECO:0000313" key="8">
    <source>
        <dbReference type="EMBL" id="KAL3515225.1"/>
    </source>
</evidence>
<dbReference type="GO" id="GO:0007165">
    <property type="term" value="P:signal transduction"/>
    <property type="evidence" value="ECO:0007669"/>
    <property type="project" value="UniProtKB-KW"/>
</dbReference>
<dbReference type="AlphaFoldDB" id="A0ABD2Z6Z1"/>
<gene>
    <name evidence="8" type="ORF">ACH5RR_022127</name>
</gene>
<feature type="compositionally biased region" description="Polar residues" evidence="7">
    <location>
        <begin position="132"/>
        <end position="143"/>
    </location>
</feature>
<organism evidence="8 9">
    <name type="scientific">Cinchona calisaya</name>
    <dbReference type="NCBI Taxonomy" id="153742"/>
    <lineage>
        <taxon>Eukaryota</taxon>
        <taxon>Viridiplantae</taxon>
        <taxon>Streptophyta</taxon>
        <taxon>Embryophyta</taxon>
        <taxon>Tracheophyta</taxon>
        <taxon>Spermatophyta</taxon>
        <taxon>Magnoliopsida</taxon>
        <taxon>eudicotyledons</taxon>
        <taxon>Gunneridae</taxon>
        <taxon>Pentapetalae</taxon>
        <taxon>asterids</taxon>
        <taxon>lamiids</taxon>
        <taxon>Gentianales</taxon>
        <taxon>Rubiaceae</taxon>
        <taxon>Cinchonoideae</taxon>
        <taxon>Cinchoneae</taxon>
        <taxon>Cinchona</taxon>
    </lineage>
</organism>
<dbReference type="InterPro" id="IPR011025">
    <property type="entry name" value="GproteinA_insert"/>
</dbReference>
<keyword evidence="6" id="KW-0460">Magnesium</keyword>
<keyword evidence="4" id="KW-0807">Transducer</keyword>
<dbReference type="InterPro" id="IPR001019">
    <property type="entry name" value="Gprotein_alpha_su"/>
</dbReference>
<dbReference type="SUPFAM" id="SSF47895">
    <property type="entry name" value="Transducin (alpha subunit), insertion domain"/>
    <property type="match status" value="1"/>
</dbReference>
<dbReference type="PANTHER" id="PTHR36486">
    <property type="entry name" value="OS01G0977800 PROTEIN"/>
    <property type="match status" value="1"/>
</dbReference>
<comment type="caution">
    <text evidence="8">The sequence shown here is derived from an EMBL/GenBank/DDBJ whole genome shotgun (WGS) entry which is preliminary data.</text>
</comment>
<protein>
    <submittedName>
        <fullName evidence="8">Uncharacterized protein</fullName>
    </submittedName>
</protein>
<feature type="region of interest" description="Disordered" evidence="7">
    <location>
        <begin position="115"/>
        <end position="160"/>
    </location>
</feature>